<name>A0A9P3G8F6_9APHY</name>
<keyword evidence="2" id="KW-1185">Reference proteome</keyword>
<dbReference type="Proteomes" id="UP000703269">
    <property type="component" value="Unassembled WGS sequence"/>
</dbReference>
<organism evidence="1 2">
    <name type="scientific">Phanerochaete sordida</name>
    <dbReference type="NCBI Taxonomy" id="48140"/>
    <lineage>
        <taxon>Eukaryota</taxon>
        <taxon>Fungi</taxon>
        <taxon>Dikarya</taxon>
        <taxon>Basidiomycota</taxon>
        <taxon>Agaricomycotina</taxon>
        <taxon>Agaricomycetes</taxon>
        <taxon>Polyporales</taxon>
        <taxon>Phanerochaetaceae</taxon>
        <taxon>Phanerochaete</taxon>
    </lineage>
</organism>
<proteinExistence type="predicted"/>
<gene>
    <name evidence="1" type="ORF">PsYK624_059180</name>
</gene>
<dbReference type="EMBL" id="BPQB01000014">
    <property type="protein sequence ID" value="GJE89810.1"/>
    <property type="molecule type" value="Genomic_DNA"/>
</dbReference>
<reference evidence="1 2" key="1">
    <citation type="submission" date="2021-08" db="EMBL/GenBank/DDBJ databases">
        <title>Draft Genome Sequence of Phanerochaete sordida strain YK-624.</title>
        <authorList>
            <person name="Mori T."/>
            <person name="Dohra H."/>
            <person name="Suzuki T."/>
            <person name="Kawagishi H."/>
            <person name="Hirai H."/>
        </authorList>
    </citation>
    <scope>NUCLEOTIDE SEQUENCE [LARGE SCALE GENOMIC DNA]</scope>
    <source>
        <strain evidence="1 2">YK-624</strain>
    </source>
</reference>
<dbReference type="AlphaFoldDB" id="A0A9P3G8F6"/>
<sequence length="74" mass="7956">MRQAGLLVVLLDVREQRVGVGTVRVLAVLLNVSPGYNVTSSAASMVCCGPNLRTRRAAGRFEPGRKSSLSTTRR</sequence>
<protein>
    <submittedName>
        <fullName evidence="1">Uncharacterized protein</fullName>
    </submittedName>
</protein>
<comment type="caution">
    <text evidence="1">The sequence shown here is derived from an EMBL/GenBank/DDBJ whole genome shotgun (WGS) entry which is preliminary data.</text>
</comment>
<accession>A0A9P3G8F6</accession>
<evidence type="ECO:0000313" key="1">
    <source>
        <dbReference type="EMBL" id="GJE89810.1"/>
    </source>
</evidence>
<evidence type="ECO:0000313" key="2">
    <source>
        <dbReference type="Proteomes" id="UP000703269"/>
    </source>
</evidence>